<gene>
    <name evidence="2" type="primary">cheW6</name>
    <name evidence="2" type="ORF">dnl_26890</name>
</gene>
<evidence type="ECO:0000313" key="3">
    <source>
        <dbReference type="Proteomes" id="UP000663720"/>
    </source>
</evidence>
<dbReference type="SMART" id="SM00260">
    <property type="entry name" value="CheW"/>
    <property type="match status" value="1"/>
</dbReference>
<dbReference type="GO" id="GO:0007165">
    <property type="term" value="P:signal transduction"/>
    <property type="evidence" value="ECO:0007669"/>
    <property type="project" value="InterPro"/>
</dbReference>
<dbReference type="Gene3D" id="2.40.50.180">
    <property type="entry name" value="CheA-289, Domain 4"/>
    <property type="match status" value="1"/>
</dbReference>
<feature type="domain" description="CheW-like" evidence="1">
    <location>
        <begin position="9"/>
        <end position="158"/>
    </location>
</feature>
<sequence length="167" mass="18734">MNNSIQAGIQRVLVYPARTPVISGKRIFFLFSLNQIENIISKLEIYPLPFAPSHIKGLAQWEEQVVPVLSLEKCLELPDLGRQSSHMRLILVRSENKNIKGLLSADSAIRLIPRPDSCFAGSSLSWLSHKESVRGVYEWDEGFLIIVNINNILNGELTIKGGKPWNA</sequence>
<dbReference type="RefSeq" id="WP_207692039.1">
    <property type="nucleotide sequence ID" value="NZ_CP061799.1"/>
</dbReference>
<evidence type="ECO:0000313" key="2">
    <source>
        <dbReference type="EMBL" id="QTA80387.1"/>
    </source>
</evidence>
<dbReference type="SUPFAM" id="SSF50341">
    <property type="entry name" value="CheW-like"/>
    <property type="match status" value="1"/>
</dbReference>
<dbReference type="Proteomes" id="UP000663720">
    <property type="component" value="Chromosome"/>
</dbReference>
<dbReference type="GO" id="GO:0006935">
    <property type="term" value="P:chemotaxis"/>
    <property type="evidence" value="ECO:0007669"/>
    <property type="project" value="InterPro"/>
</dbReference>
<dbReference type="EMBL" id="CP061799">
    <property type="protein sequence ID" value="QTA80387.1"/>
    <property type="molecule type" value="Genomic_DNA"/>
</dbReference>
<proteinExistence type="predicted"/>
<keyword evidence="3" id="KW-1185">Reference proteome</keyword>
<accession>A0A975B839</accession>
<dbReference type="Pfam" id="PF01584">
    <property type="entry name" value="CheW"/>
    <property type="match status" value="1"/>
</dbReference>
<evidence type="ECO:0000259" key="1">
    <source>
        <dbReference type="PROSITE" id="PS50851"/>
    </source>
</evidence>
<dbReference type="PROSITE" id="PS50851">
    <property type="entry name" value="CHEW"/>
    <property type="match status" value="1"/>
</dbReference>
<dbReference type="InterPro" id="IPR036061">
    <property type="entry name" value="CheW-like_dom_sf"/>
</dbReference>
<dbReference type="KEGG" id="dli:dnl_26890"/>
<protein>
    <submittedName>
        <fullName evidence="2">Chemotaxis protein</fullName>
    </submittedName>
</protein>
<dbReference type="Gene3D" id="2.30.30.40">
    <property type="entry name" value="SH3 Domains"/>
    <property type="match status" value="1"/>
</dbReference>
<dbReference type="AlphaFoldDB" id="A0A975B839"/>
<reference evidence="2" key="1">
    <citation type="journal article" date="2021" name="Microb. Physiol.">
        <title>Proteogenomic Insights into the Physiology of Marine, Sulfate-Reducing, Filamentous Desulfonema limicola and Desulfonema magnum.</title>
        <authorList>
            <person name="Schnaars V."/>
            <person name="Wohlbrand L."/>
            <person name="Scheve S."/>
            <person name="Hinrichs C."/>
            <person name="Reinhardt R."/>
            <person name="Rabus R."/>
        </authorList>
    </citation>
    <scope>NUCLEOTIDE SEQUENCE</scope>
    <source>
        <strain evidence="2">5ac10</strain>
    </source>
</reference>
<organism evidence="2 3">
    <name type="scientific">Desulfonema limicola</name>
    <dbReference type="NCBI Taxonomy" id="45656"/>
    <lineage>
        <taxon>Bacteria</taxon>
        <taxon>Pseudomonadati</taxon>
        <taxon>Thermodesulfobacteriota</taxon>
        <taxon>Desulfobacteria</taxon>
        <taxon>Desulfobacterales</taxon>
        <taxon>Desulfococcaceae</taxon>
        <taxon>Desulfonema</taxon>
    </lineage>
</organism>
<dbReference type="InterPro" id="IPR002545">
    <property type="entry name" value="CheW-lke_dom"/>
</dbReference>
<name>A0A975B839_9BACT</name>